<dbReference type="Gene3D" id="3.40.50.300">
    <property type="entry name" value="P-loop containing nucleotide triphosphate hydrolases"/>
    <property type="match status" value="1"/>
</dbReference>
<comment type="caution">
    <text evidence="4">The sequence shown here is derived from an EMBL/GenBank/DDBJ whole genome shotgun (WGS) entry which is preliminary data.</text>
</comment>
<evidence type="ECO:0000313" key="4">
    <source>
        <dbReference type="EMBL" id="MBD2534676.1"/>
    </source>
</evidence>
<dbReference type="InterPro" id="IPR058018">
    <property type="entry name" value="AAA_lid_TANC1/2"/>
</dbReference>
<keyword evidence="5" id="KW-1185">Reference proteome</keyword>
<dbReference type="SUPFAM" id="SSF52540">
    <property type="entry name" value="P-loop containing nucleoside triphosphate hydrolases"/>
    <property type="match status" value="1"/>
</dbReference>
<dbReference type="PANTHER" id="PTHR10039">
    <property type="entry name" value="AMELOGENIN"/>
    <property type="match status" value="1"/>
</dbReference>
<dbReference type="Pfam" id="PF24883">
    <property type="entry name" value="NPHP3_N"/>
    <property type="match status" value="1"/>
</dbReference>
<evidence type="ECO:0000256" key="1">
    <source>
        <dbReference type="ARBA" id="ARBA00022737"/>
    </source>
</evidence>
<sequence>MTETVVTQLKAIAFERDIERLTEGFTGREWVFKEIDRWLQQENERFFILTGEPGVGKSAITAHLIQTRKDIVAYHLCQAAELETLKPGRILRSLTDQLMETVPDYGLALLNTIKATLEADVKIQVKQASDSKIREVYIENLNPSDLEKEDLENVLDILIRAPLAALPKIYDERQKLAPKRAIFLIDALDVAVSTEDAAQDDEDIVTLLATLLEDESLPSWVRFILTSRPDRRVLREFEPLQSYKLEEMSQQNLADIRHYIQKRVAEPAFYNQLEAAQMSCQTLVDQLTQLSKGNFRYVRFLLDDLEAGKHLLNNLPILPESLAETYAKDLSKWFSVDELTERCQEILKVLAKAQEPLTEDQLVSLTGIRPRLVRQDLWGLRQFLDIGCIKEGEDTHETFAIFHPSLREYLLNLE</sequence>
<gene>
    <name evidence="4" type="ORF">H6G97_36460</name>
</gene>
<dbReference type="InterPro" id="IPR056884">
    <property type="entry name" value="NPHP3-like_N"/>
</dbReference>
<dbReference type="PANTHER" id="PTHR10039:SF17">
    <property type="entry name" value="FUNGAL STAND N-TERMINAL GOODBYE DOMAIN-CONTAINING PROTEIN-RELATED"/>
    <property type="match status" value="1"/>
</dbReference>
<dbReference type="EMBL" id="JACJSI010000184">
    <property type="protein sequence ID" value="MBD2534676.1"/>
    <property type="molecule type" value="Genomic_DNA"/>
</dbReference>
<feature type="domain" description="TANC1/2-like AAA+ ATPase lid" evidence="3">
    <location>
        <begin position="250"/>
        <end position="326"/>
    </location>
</feature>
<reference evidence="4 5" key="1">
    <citation type="journal article" date="2020" name="ISME J.">
        <title>Comparative genomics reveals insights into cyanobacterial evolution and habitat adaptation.</title>
        <authorList>
            <person name="Chen M.Y."/>
            <person name="Teng W.K."/>
            <person name="Zhao L."/>
            <person name="Hu C.X."/>
            <person name="Zhou Y.K."/>
            <person name="Han B.P."/>
            <person name="Song L.R."/>
            <person name="Shu W.S."/>
        </authorList>
    </citation>
    <scope>NUCLEOTIDE SEQUENCE [LARGE SCALE GENOMIC DNA]</scope>
    <source>
        <strain evidence="4 5">FACHB-838</strain>
    </source>
</reference>
<evidence type="ECO:0000313" key="5">
    <source>
        <dbReference type="Proteomes" id="UP000623440"/>
    </source>
</evidence>
<organism evidence="4 5">
    <name type="scientific">Nostoc flagelliforme FACHB-838</name>
    <dbReference type="NCBI Taxonomy" id="2692904"/>
    <lineage>
        <taxon>Bacteria</taxon>
        <taxon>Bacillati</taxon>
        <taxon>Cyanobacteriota</taxon>
        <taxon>Cyanophyceae</taxon>
        <taxon>Nostocales</taxon>
        <taxon>Nostocaceae</taxon>
        <taxon>Nostoc</taxon>
    </lineage>
</organism>
<dbReference type="InterPro" id="IPR027417">
    <property type="entry name" value="P-loop_NTPase"/>
</dbReference>
<dbReference type="Pfam" id="PF25520">
    <property type="entry name" value="AAA_lid_TANC1"/>
    <property type="match status" value="1"/>
</dbReference>
<accession>A0ABR8DZ19</accession>
<keyword evidence="1" id="KW-0677">Repeat</keyword>
<evidence type="ECO:0000259" key="2">
    <source>
        <dbReference type="Pfam" id="PF24883"/>
    </source>
</evidence>
<feature type="domain" description="Nephrocystin 3-like N-terminal" evidence="2">
    <location>
        <begin position="29"/>
        <end position="120"/>
    </location>
</feature>
<name>A0ABR8DZ19_9NOSO</name>
<dbReference type="Proteomes" id="UP000623440">
    <property type="component" value="Unassembled WGS sequence"/>
</dbReference>
<protein>
    <submittedName>
        <fullName evidence="4">NACHT domain-containing protein</fullName>
    </submittedName>
</protein>
<evidence type="ECO:0000259" key="3">
    <source>
        <dbReference type="Pfam" id="PF25520"/>
    </source>
</evidence>
<proteinExistence type="predicted"/>
<dbReference type="RefSeq" id="WP_190945413.1">
    <property type="nucleotide sequence ID" value="NZ_JACJSI010000184.1"/>
</dbReference>